<dbReference type="Proteomes" id="UP000199475">
    <property type="component" value="Unassembled WGS sequence"/>
</dbReference>
<reference evidence="2 3" key="1">
    <citation type="submission" date="2016-10" db="EMBL/GenBank/DDBJ databases">
        <authorList>
            <person name="de Groot N.N."/>
        </authorList>
    </citation>
    <scope>NUCLEOTIDE SEQUENCE [LARGE SCALE GENOMIC DNA]</scope>
    <source>
        <strain evidence="2 3">CGMCC 1.9159</strain>
    </source>
</reference>
<dbReference type="RefSeq" id="WP_093251092.1">
    <property type="nucleotide sequence ID" value="NZ_FNGP01000003.1"/>
</dbReference>
<organism evidence="2 3">
    <name type="scientific">Tessaracoccus oleiagri</name>
    <dbReference type="NCBI Taxonomy" id="686624"/>
    <lineage>
        <taxon>Bacteria</taxon>
        <taxon>Bacillati</taxon>
        <taxon>Actinomycetota</taxon>
        <taxon>Actinomycetes</taxon>
        <taxon>Propionibacteriales</taxon>
        <taxon>Propionibacteriaceae</taxon>
        <taxon>Tessaracoccus</taxon>
    </lineage>
</organism>
<evidence type="ECO:0000313" key="3">
    <source>
        <dbReference type="Proteomes" id="UP000199475"/>
    </source>
</evidence>
<dbReference type="EMBL" id="FNGP01000003">
    <property type="protein sequence ID" value="SDL51077.1"/>
    <property type="molecule type" value="Genomic_DNA"/>
</dbReference>
<dbReference type="Pfam" id="PF26300">
    <property type="entry name" value="PEPCK_PPi_lobe_2"/>
    <property type="match status" value="1"/>
</dbReference>
<gene>
    <name evidence="2" type="ORF">SAMN04488242_1737</name>
</gene>
<dbReference type="STRING" id="686624.SAMN04488242_1737"/>
<evidence type="ECO:0000313" key="2">
    <source>
        <dbReference type="EMBL" id="SDL51077.1"/>
    </source>
</evidence>
<dbReference type="OrthoDB" id="366044at2"/>
<proteinExistence type="predicted"/>
<sequence>MGSSFDAAAISLRLALLGYGGETTSASDAGTRLIRPILDKQRELTRRLGPALSPIGARIESFLADYFAGTEWDCRLPERTLVLDQAGLARAMSLPKGGDHFASEQLSSYRLANGILHNPANDRRTTKGVFHIAEGGLPIQDDKIAVPREVAARIFAAAMQAPDEALTLPYTADEQPPARCWASLLLRPVVVPEVPGFTPERTMEIRFFAPATLMANLDFVEGIFGNAGDPFLPDNDAALDPETWTGHTGAVILAPHLTRLTKKELGLPHVDDATERQRRDGQCWSAEDERYNGGSAFKLCVRDERGVIVTVIADNYFGYCKKEVKAQISYATNLMGLVEEEHAGGARAFPRYNLGHTYATEPDTAQRFDDVLARDPQRWERRSDGTAVHREIERLVLVPAGAEFSLRDSRVTWGGDGEGAGIVLRADHTYVTPDGYQVELQQLAPGGSHWTLVGTAPRPTEAHKPATVSGGGKSEISKSITDAFVTGRAWVEDFAVDMARVAEIIGRDFSDRFVDESQTDHRPVLSEARSIGSVIKLLTPSVDYTDEYNAWLDSIPNHVKELVYVVKRFHRPEWGDDWAGHFSVPSINGRAGHALRMDDQEIHVNMLRVGYGADGSWRLFALRHDFHPAAKVQTEDDISASIVVPADVAGREDGASRKYVTNAEQLLFQRPDDAIHRGYDTQAEADIAGGAFLSNFAPLTRDDALRLQEDAVGFSQFTPPMRDLIRRVAEGETSETYFVSSAHPRIVDGARSKNPRYLQRRPDVVNARATRLADVAERLALSLGEDEPYRHAIDVVAAGRRNNPAEEHVPALCAYAPLHYMELPELMMEFISSMTGKSPSTTGAGSEGAMTKGPFNALPSVYDLNAAFLSFALTGYDGWLSSAGVVGPSVRVDHDISLLVPELFSRMSEAERDARNLIEEGALERVPDVEFEGEVLEASRLGYRMTRKFATKYFGRIFLHPHVVFADDMLRPEEQGIDEYVASMRTILTTHERVARSYFDDGTIELAVPPVKALLGIMAHGSHDGLELHAPDFRAMFTREAVLGSEWYAQRLVSAADAEHRLITRSVAAIEEFLTHPFNEEAAARLGLAEKLERLRGMTPDAERLRGTLGRQVRFG</sequence>
<name>A0A1G9KNN4_9ACTN</name>
<dbReference type="InterPro" id="IPR058710">
    <property type="entry name" value="PEPCK_lobe_2"/>
</dbReference>
<feature type="domain" description="PPi-type phosphoenolpyruvate carboxykinase lobe 2" evidence="1">
    <location>
        <begin position="491"/>
        <end position="597"/>
    </location>
</feature>
<keyword evidence="3" id="KW-1185">Reference proteome</keyword>
<dbReference type="AlphaFoldDB" id="A0A1G9KNN4"/>
<accession>A0A1G9KNN4</accession>
<evidence type="ECO:0000259" key="1">
    <source>
        <dbReference type="Pfam" id="PF26300"/>
    </source>
</evidence>
<protein>
    <recommendedName>
        <fullName evidence="1">PPi-type phosphoenolpyruvate carboxykinase lobe 2 domain-containing protein</fullName>
    </recommendedName>
</protein>